<sequence length="179" mass="20546">MYNSARVLSAGRAVLELLQSDWEPLSHRELEWRLDQAVEDILETELIEKARTLVGPTCPQQLPVSTPPEYSEMPQQSKLGADNVNENDSIQYIKDLLQNSDCGYNRSRRPGRPRLSLNHTVLLSLALLSSRLSYRSVSARFRVEKGNIHRIFFSFCDRVNALENQHIRWLTEIQTVSPV</sequence>
<name>A0A9D3MV78_ANGAN</name>
<comment type="caution">
    <text evidence="1">The sequence shown here is derived from an EMBL/GenBank/DDBJ whole genome shotgun (WGS) entry which is preliminary data.</text>
</comment>
<evidence type="ECO:0000313" key="2">
    <source>
        <dbReference type="Proteomes" id="UP001044222"/>
    </source>
</evidence>
<protein>
    <submittedName>
        <fullName evidence="1">Uncharacterized protein</fullName>
    </submittedName>
</protein>
<accession>A0A9D3MV78</accession>
<keyword evidence="2" id="KW-1185">Reference proteome</keyword>
<dbReference type="Proteomes" id="UP001044222">
    <property type="component" value="Unassembled WGS sequence"/>
</dbReference>
<organism evidence="1 2">
    <name type="scientific">Anguilla anguilla</name>
    <name type="common">European freshwater eel</name>
    <name type="synonym">Muraena anguilla</name>
    <dbReference type="NCBI Taxonomy" id="7936"/>
    <lineage>
        <taxon>Eukaryota</taxon>
        <taxon>Metazoa</taxon>
        <taxon>Chordata</taxon>
        <taxon>Craniata</taxon>
        <taxon>Vertebrata</taxon>
        <taxon>Euteleostomi</taxon>
        <taxon>Actinopterygii</taxon>
        <taxon>Neopterygii</taxon>
        <taxon>Teleostei</taxon>
        <taxon>Anguilliformes</taxon>
        <taxon>Anguillidae</taxon>
        <taxon>Anguilla</taxon>
    </lineage>
</organism>
<evidence type="ECO:0000313" key="1">
    <source>
        <dbReference type="EMBL" id="KAG5854763.1"/>
    </source>
</evidence>
<dbReference type="AlphaFoldDB" id="A0A9D3MV78"/>
<proteinExistence type="predicted"/>
<dbReference type="EMBL" id="JAFIRN010000002">
    <property type="protein sequence ID" value="KAG5854763.1"/>
    <property type="molecule type" value="Genomic_DNA"/>
</dbReference>
<reference evidence="1" key="1">
    <citation type="submission" date="2021-01" db="EMBL/GenBank/DDBJ databases">
        <title>A chromosome-scale assembly of European eel, Anguilla anguilla.</title>
        <authorList>
            <person name="Henkel C."/>
            <person name="Jong-Raadsen S.A."/>
            <person name="Dufour S."/>
            <person name="Weltzien F.-A."/>
            <person name="Palstra A.P."/>
            <person name="Pelster B."/>
            <person name="Spaink H.P."/>
            <person name="Van Den Thillart G.E."/>
            <person name="Jansen H."/>
            <person name="Zahm M."/>
            <person name="Klopp C."/>
            <person name="Cedric C."/>
            <person name="Louis A."/>
            <person name="Berthelot C."/>
            <person name="Parey E."/>
            <person name="Roest Crollius H."/>
            <person name="Montfort J."/>
            <person name="Robinson-Rechavi M."/>
            <person name="Bucao C."/>
            <person name="Bouchez O."/>
            <person name="Gislard M."/>
            <person name="Lluch J."/>
            <person name="Milhes M."/>
            <person name="Lampietro C."/>
            <person name="Lopez Roques C."/>
            <person name="Donnadieu C."/>
            <person name="Braasch I."/>
            <person name="Desvignes T."/>
            <person name="Postlethwait J."/>
            <person name="Bobe J."/>
            <person name="Guiguen Y."/>
            <person name="Dirks R."/>
        </authorList>
    </citation>
    <scope>NUCLEOTIDE SEQUENCE</scope>
    <source>
        <strain evidence="1">Tag_6206</strain>
        <tissue evidence="1">Liver</tissue>
    </source>
</reference>
<gene>
    <name evidence="1" type="ORF">ANANG_G00041210</name>
</gene>